<dbReference type="AlphaFoldDB" id="A0A927RM87"/>
<accession>A0A927RM87</accession>
<gene>
    <name evidence="1" type="ORF">HEB94_006794</name>
</gene>
<evidence type="ECO:0000313" key="2">
    <source>
        <dbReference type="Proteomes" id="UP000638648"/>
    </source>
</evidence>
<sequence length="35" mass="4135">MIHAPRPGKSVEIVQLRGSRYYEPMAWSIRRYAKS</sequence>
<evidence type="ECO:0000313" key="1">
    <source>
        <dbReference type="EMBL" id="MBE1609946.1"/>
    </source>
</evidence>
<dbReference type="EMBL" id="JADBEM010000001">
    <property type="protein sequence ID" value="MBE1609946.1"/>
    <property type="molecule type" value="Genomic_DNA"/>
</dbReference>
<name>A0A927RM87_9ACTN</name>
<reference evidence="1" key="1">
    <citation type="submission" date="2020-10" db="EMBL/GenBank/DDBJ databases">
        <title>Sequencing the genomes of 1000 actinobacteria strains.</title>
        <authorList>
            <person name="Klenk H.-P."/>
        </authorList>
    </citation>
    <scope>NUCLEOTIDE SEQUENCE</scope>
    <source>
        <strain evidence="1">DSM 45354</strain>
    </source>
</reference>
<protein>
    <submittedName>
        <fullName evidence="1">Uncharacterized protein</fullName>
    </submittedName>
</protein>
<keyword evidence="2" id="KW-1185">Reference proteome</keyword>
<proteinExistence type="predicted"/>
<dbReference type="Proteomes" id="UP000638648">
    <property type="component" value="Unassembled WGS sequence"/>
</dbReference>
<comment type="caution">
    <text evidence="1">The sequence shown here is derived from an EMBL/GenBank/DDBJ whole genome shotgun (WGS) entry which is preliminary data.</text>
</comment>
<organism evidence="1 2">
    <name type="scientific">Actinopolymorpha pittospori</name>
    <dbReference type="NCBI Taxonomy" id="648752"/>
    <lineage>
        <taxon>Bacteria</taxon>
        <taxon>Bacillati</taxon>
        <taxon>Actinomycetota</taxon>
        <taxon>Actinomycetes</taxon>
        <taxon>Propionibacteriales</taxon>
        <taxon>Actinopolymorphaceae</taxon>
        <taxon>Actinopolymorpha</taxon>
    </lineage>
</organism>